<dbReference type="RefSeq" id="WP_146912745.1">
    <property type="nucleotide sequence ID" value="NZ_CP042344.1"/>
</dbReference>
<dbReference type="AlphaFoldDB" id="A0A5B8RVL0"/>
<dbReference type="PANTHER" id="PTHR35271">
    <property type="entry name" value="ABC TRANSPORTER, SUBSTRATE-BINDING LIPOPROTEIN-RELATED"/>
    <property type="match status" value="1"/>
</dbReference>
<name>A0A5B8RVL0_9BURK</name>
<dbReference type="Proteomes" id="UP000321199">
    <property type="component" value="Chromosome"/>
</dbReference>
<evidence type="ECO:0000313" key="3">
    <source>
        <dbReference type="Proteomes" id="UP000321199"/>
    </source>
</evidence>
<dbReference type="OrthoDB" id="9776955at2"/>
<keyword evidence="1" id="KW-0732">Signal</keyword>
<dbReference type="Gene3D" id="3.40.50.2300">
    <property type="match status" value="2"/>
</dbReference>
<sequence length="345" mass="36876">MQWLEARQRPGAALILAALLAASVPMRAPAQTPQPAAAPGYHIVMVLPHRPENTEAGFQDYLLKRNLNVKIDTVVYSGRAEDGPATVEKVRALAPDLIYTWGTGTTLAMAGKHDAGPDQHIRDIPIVFTEVTDPVGSGLLRQTNPPGRNVTGVSHVAPVAVQLNAMRGYLPFKRLGYITNPAESNTVGVADELRRMAGGEGFELLEAALPLDASGQPQAQALPALIRGLRERGADLLYVGPSTFLAFTHRDLVSKTAISEGLPTFCATESIVRKASCMFGLFANGTNVGRFAGYKAAQILVDKTPVERIPAESLQRFSLLINMGTAKALGLYPPLALLNVAEVVQ</sequence>
<proteinExistence type="predicted"/>
<accession>A0A5B8RVL0</accession>
<dbReference type="EMBL" id="CP042344">
    <property type="protein sequence ID" value="QEA13153.1"/>
    <property type="molecule type" value="Genomic_DNA"/>
</dbReference>
<dbReference type="CDD" id="cd06325">
    <property type="entry name" value="PBP1_ABC_unchar_transporter"/>
    <property type="match status" value="1"/>
</dbReference>
<dbReference type="KEGG" id="cof:FOZ74_08970"/>
<evidence type="ECO:0000256" key="1">
    <source>
        <dbReference type="SAM" id="SignalP"/>
    </source>
</evidence>
<gene>
    <name evidence="2" type="ORF">FOZ74_08970</name>
</gene>
<organism evidence="2 3">
    <name type="scientific">Comamonas flocculans</name>
    <dbReference type="NCBI Taxonomy" id="2597701"/>
    <lineage>
        <taxon>Bacteria</taxon>
        <taxon>Pseudomonadati</taxon>
        <taxon>Pseudomonadota</taxon>
        <taxon>Betaproteobacteria</taxon>
        <taxon>Burkholderiales</taxon>
        <taxon>Comamonadaceae</taxon>
        <taxon>Comamonas</taxon>
    </lineage>
</organism>
<dbReference type="InterPro" id="IPR007487">
    <property type="entry name" value="ABC_transpt-TYRBP-like"/>
</dbReference>
<keyword evidence="3" id="KW-1185">Reference proteome</keyword>
<dbReference type="PANTHER" id="PTHR35271:SF1">
    <property type="entry name" value="ABC TRANSPORTER, SUBSTRATE-BINDING LIPOPROTEIN"/>
    <property type="match status" value="1"/>
</dbReference>
<feature type="signal peptide" evidence="1">
    <location>
        <begin position="1"/>
        <end position="30"/>
    </location>
</feature>
<dbReference type="Pfam" id="PF04392">
    <property type="entry name" value="ABC_sub_bind"/>
    <property type="match status" value="1"/>
</dbReference>
<evidence type="ECO:0000313" key="2">
    <source>
        <dbReference type="EMBL" id="QEA13153.1"/>
    </source>
</evidence>
<feature type="chain" id="PRO_5023023331" evidence="1">
    <location>
        <begin position="31"/>
        <end position="345"/>
    </location>
</feature>
<protein>
    <submittedName>
        <fullName evidence="2">ABC transporter substrate-binding protein</fullName>
    </submittedName>
</protein>
<reference evidence="2 3" key="1">
    <citation type="submission" date="2019-07" db="EMBL/GenBank/DDBJ databases">
        <title>Complete genome sequence of Comamonas sp. NLF 7-7 isolated from livestock.</title>
        <authorList>
            <person name="Kim D.H."/>
            <person name="Kim J.G."/>
        </authorList>
    </citation>
    <scope>NUCLEOTIDE SEQUENCE [LARGE SCALE GENOMIC DNA]</scope>
    <source>
        <strain evidence="2 3">NLF 7-7</strain>
    </source>
</reference>